<evidence type="ECO:0000256" key="1">
    <source>
        <dbReference type="SAM" id="Coils"/>
    </source>
</evidence>
<dbReference type="Proteomes" id="UP000075260">
    <property type="component" value="Unassembled WGS sequence"/>
</dbReference>
<comment type="caution">
    <text evidence="2">The sequence shown here is derived from an EMBL/GenBank/DDBJ whole genome shotgun (WGS) entry which is preliminary data.</text>
</comment>
<dbReference type="NCBIfam" id="TIGR02646">
    <property type="entry name" value="retron system putative HNH endonuclease"/>
    <property type="match status" value="1"/>
</dbReference>
<evidence type="ECO:0000313" key="2">
    <source>
        <dbReference type="EMBL" id="KYF62486.1"/>
    </source>
</evidence>
<proteinExistence type="predicted"/>
<protein>
    <recommendedName>
        <fullName evidence="4">TIGR02646 family protein</fullName>
    </recommendedName>
</protein>
<organism evidence="2 3">
    <name type="scientific">Sorangium cellulosum</name>
    <name type="common">Polyangium cellulosum</name>
    <dbReference type="NCBI Taxonomy" id="56"/>
    <lineage>
        <taxon>Bacteria</taxon>
        <taxon>Pseudomonadati</taxon>
        <taxon>Myxococcota</taxon>
        <taxon>Polyangia</taxon>
        <taxon>Polyangiales</taxon>
        <taxon>Polyangiaceae</taxon>
        <taxon>Sorangium</taxon>
    </lineage>
</organism>
<dbReference type="RefSeq" id="WP_061612630.1">
    <property type="nucleotide sequence ID" value="NZ_JEMA01001092.1"/>
</dbReference>
<dbReference type="EMBL" id="JEMA01001092">
    <property type="protein sequence ID" value="KYF62486.1"/>
    <property type="molecule type" value="Genomic_DNA"/>
</dbReference>
<dbReference type="InterPro" id="IPR013467">
    <property type="entry name" value="HNH78-like"/>
</dbReference>
<name>A0A150Q3Z2_SORCE</name>
<dbReference type="AlphaFoldDB" id="A0A150Q3Z2"/>
<evidence type="ECO:0008006" key="4">
    <source>
        <dbReference type="Google" id="ProtNLM"/>
    </source>
</evidence>
<keyword evidence="1" id="KW-0175">Coiled coil</keyword>
<evidence type="ECO:0000313" key="3">
    <source>
        <dbReference type="Proteomes" id="UP000075260"/>
    </source>
</evidence>
<dbReference type="OrthoDB" id="8617719at2"/>
<gene>
    <name evidence="2" type="ORF">BE15_29970</name>
</gene>
<reference evidence="2 3" key="1">
    <citation type="submission" date="2014-02" db="EMBL/GenBank/DDBJ databases">
        <title>The small core and large imbalanced accessory genome model reveals a collaborative survival strategy of Sorangium cellulosum strains in nature.</title>
        <authorList>
            <person name="Han K."/>
            <person name="Peng R."/>
            <person name="Blom J."/>
            <person name="Li Y.-Z."/>
        </authorList>
    </citation>
    <scope>NUCLEOTIDE SEQUENCE [LARGE SCALE GENOMIC DNA]</scope>
    <source>
        <strain evidence="2 3">So0008-312</strain>
    </source>
</reference>
<sequence>MRRIEKDREPACLADLRGTPGAAWSSVHGTQRQQMREHASKEQHGLCAYCMSRLPGPPSAEGMKIEHFKTRALSPELVFDWGNLLGVCLGDVGIHDGGGAHRDRYHCDTYRGHLPREEQRIELNPAASPPDVSSMFSYTNQGEMRPARGLEPAMRASAEAQIERLNLNIARLQRNRRAVIEALRSEFQKKAPRAARVKALLELSSTPDSTGLLPPYCQAAAYYLEKKLRQLG</sequence>
<feature type="coiled-coil region" evidence="1">
    <location>
        <begin position="155"/>
        <end position="182"/>
    </location>
</feature>
<accession>A0A150Q3Z2</accession>